<sequence length="625" mass="70649">MVSERGAFATLFEQDVSGTSHIICSSDKDPITWDYDSQMTEKYFAEYIGIEVKQFRETLLMQSRESKVVSSKALDASLVVTECSGTKGRDIDQDAKQYQAKSPFLKVELVKSKEMIEKETYNELSHTAQIQEKVFANAALKNELRKLKGNSMDTKFAKPSILGKPVLQPLRNQSVVRQPNAFKSKRPNFLKPRFASQVDENNILSKPVTPHYLPKVQEYVLAKTIIHVIAPAHPRNIKKTIASLFNDKMTFKQNGSSLVVQSFMTSVHISSGLALQQHMASANNTPGLAPQRKERCTLQCTLSLEEEKIYLFNEHSNQQLQYVLMLISFQSKINCASGPQCTPNTINSRTRAKNLVSPTPYVPPSKKDYEILFQPLFDEYFNPPPRAVSLDPVDVASQELLIQLVQLRQLPLINMQKRVNTYALSESTWLIADLEEQYHGPSEYAGITPPSHSKIPQRIVVSFLTVNNTLSIVTAHTELVILKRCQSAQLFPDNNKTKDGTIESRAHESSINRLGHYTNYLNIRVDAKVHTMKMEILLEPTSNKLLVGVISDVAAAGQDDDNYNPISQMCEHAGPKGHNITWRQYFTTRMIKRFTMADDLKESSKITQVKGTMLKDHYLSYKDIT</sequence>
<reference evidence="1" key="2">
    <citation type="submission" date="2022-01" db="EMBL/GenBank/DDBJ databases">
        <authorList>
            <person name="Yamashiro T."/>
            <person name="Shiraishi A."/>
            <person name="Satake H."/>
            <person name="Nakayama K."/>
        </authorList>
    </citation>
    <scope>NUCLEOTIDE SEQUENCE</scope>
</reference>
<organism evidence="1 2">
    <name type="scientific">Tanacetum coccineum</name>
    <dbReference type="NCBI Taxonomy" id="301880"/>
    <lineage>
        <taxon>Eukaryota</taxon>
        <taxon>Viridiplantae</taxon>
        <taxon>Streptophyta</taxon>
        <taxon>Embryophyta</taxon>
        <taxon>Tracheophyta</taxon>
        <taxon>Spermatophyta</taxon>
        <taxon>Magnoliopsida</taxon>
        <taxon>eudicotyledons</taxon>
        <taxon>Gunneridae</taxon>
        <taxon>Pentapetalae</taxon>
        <taxon>asterids</taxon>
        <taxon>campanulids</taxon>
        <taxon>Asterales</taxon>
        <taxon>Asteraceae</taxon>
        <taxon>Asteroideae</taxon>
        <taxon>Anthemideae</taxon>
        <taxon>Anthemidinae</taxon>
        <taxon>Tanacetum</taxon>
    </lineage>
</organism>
<name>A0ABQ5C2S5_9ASTR</name>
<comment type="caution">
    <text evidence="1">The sequence shown here is derived from an EMBL/GenBank/DDBJ whole genome shotgun (WGS) entry which is preliminary data.</text>
</comment>
<keyword evidence="2" id="KW-1185">Reference proteome</keyword>
<protein>
    <submittedName>
        <fullName evidence="1">Uncharacterized protein</fullName>
    </submittedName>
</protein>
<gene>
    <name evidence="1" type="ORF">Tco_0890716</name>
</gene>
<dbReference type="EMBL" id="BQNB010013833">
    <property type="protein sequence ID" value="GJT20779.1"/>
    <property type="molecule type" value="Genomic_DNA"/>
</dbReference>
<reference evidence="1" key="1">
    <citation type="journal article" date="2022" name="Int. J. Mol. Sci.">
        <title>Draft Genome of Tanacetum Coccineum: Genomic Comparison of Closely Related Tanacetum-Family Plants.</title>
        <authorList>
            <person name="Yamashiro T."/>
            <person name="Shiraishi A."/>
            <person name="Nakayama K."/>
            <person name="Satake H."/>
        </authorList>
    </citation>
    <scope>NUCLEOTIDE SEQUENCE</scope>
</reference>
<evidence type="ECO:0000313" key="1">
    <source>
        <dbReference type="EMBL" id="GJT20779.1"/>
    </source>
</evidence>
<proteinExistence type="predicted"/>
<accession>A0ABQ5C2S5</accession>
<evidence type="ECO:0000313" key="2">
    <source>
        <dbReference type="Proteomes" id="UP001151760"/>
    </source>
</evidence>
<dbReference type="Proteomes" id="UP001151760">
    <property type="component" value="Unassembled WGS sequence"/>
</dbReference>